<feature type="region of interest" description="Disordered" evidence="1">
    <location>
        <begin position="4093"/>
        <end position="4113"/>
    </location>
</feature>
<keyword evidence="2" id="KW-0472">Membrane</keyword>
<dbReference type="Pfam" id="PF12545">
    <property type="entry name" value="DUF3739"/>
    <property type="match status" value="1"/>
</dbReference>
<evidence type="ECO:0000259" key="3">
    <source>
        <dbReference type="SMART" id="SM00912"/>
    </source>
</evidence>
<sequence length="4113" mass="434550">MKIKKQRHTALTLDKPKAVSPLLTQRFSAQGVLRYFIRLSHISLGLFVIYPTSTVFAAPTFGSAAWFSQAGAAAANPARAATAAASRPNVIGAVNTPQQAAQRTQRTMGDMSRTLQAIVSAQQAQSAAHQLSINTPNNIPNGLGSGGLQVADGVGKDASLWQNAKLPTQEVKDDKTQVKIEQTDQKAILSWKQFNVGTDTVVHFDQSAGKQVNGANEWVALNRIYDASPSKIFGQIKAEGSVYLLNNSGFIFGGSSKVNTHSFLVSSLDLLDSNINKSNERFLKEGLPISQSTTPLLLNGATYDNPNDVQNRELLSARGAITIEKGASINTGENGFNLIAAPKLTNDGVVNATRGQIILAAGTELYNASRNDGKNNEINARLGENGGALTNTGLVQNSEGNITLLGKNIAQDGVVGTTTGITRTGSINILAQGNSGGVVYPNRTGRLDFGQDSVTTILPSSNNETTTSSDEATKSVKPAELNFSAGSVLFNSNSLVLAPSANLNINTYFKKANSTTNDTVQNQSDITPNLDMVTGRIWLAPEATLNVAGLADVSASVADTLIQLPRIGLNELADSPLLRDSFLYTNTGVTVDGGLSGTREDGLNWQGSPILNIKGYIEQIPRNIKQLQINGGTVNLVGNELITQKNSLINIDGGYIHYKAGNAPVTTKLQGADGGIYDIGSADANFDYTGFAGQHIVSQERWGTKQSYIDPLVSGQVATYHPAYIEGGNAGNLNLFFTKTAFLEGDINAYSYAGLKQILSSNQPHGGKLTVNAPSLELLQKNIDISISTGLPITPSLFLTSNENIKDLISTAHDFVPTKDLFADTKFNLLTEKWEVPSVSEPENILNSNFWTQLSTDSFNNTGLSVLSFNAPEGKIFIDKNTSLTVQAGGQINIKAGQVSVDGELNAVAGKININTAKPMGLYPSRIGTIFYPTEADKKKVPQKADLIIGENATLNTRGQWVNDNGLSIEELTGKQYINGGSINLTTQASSNVFTNDNGQVQVLDTTGSITLNKGSVLDVSSGGYITPQGQLLTKDNVAQGKAGDITLKVYDKWFSIPHTGNNPPDKPDVLPTEGKIQMDGALYSFGFAGGGTLNLQALGIEISNQNPEVTNHHTEMNNSQKYNKLWLQPEFFTTQGFSSYKLQSLYDTTIKSDTIIKPVQLSYIPDLSRLLQTETGQDLKISQSSEIGLLDNYHRPATHLSLAAGLLHTTNAQYKTADGSDLRTSLTMEKGSEIIADAGALVTLDSTDQIDIEGKVQAHGGQIKILGDTADLGYRDQTVLSYGKGFTASNKGIRLGEESVLDVSGTTLLDPLAKPEIINDVLTTPKTGKVLAGGSVIISNDTGYIAAAPGAKIDVSGTSNTFDMVQSNNGFERIQPTDVWSDAGSITIAAGKGLYFDGRLSAKAGSNNARGGSLNISALDPANSKGIVLSQTGSFTKTAGLNASGQTPDAPQGVLYFALDTLKGTGIDNLNINTDPNYQNISNSVVPLKITTPVYFQGNIDLDLKGSLVLTSPQLVALGHSDRQDGQLTNPEVVSPGFTDTHNSQVKLNAAYIKFRGTKNEPILAARGNSQLTASANFIDLEGNLSLAHFKEANFNSQGDIRLSQLQLANTVPQAGSLYTSGNLNFTAAQLYPTTANSFVLLANANPDSTEPAVDEQGKVLETKITIKGNGHQSPLPLSAGGKLLVDANYIEQAGVLRAPAGQLILGVNDPNNASTKAEFSNLPLTKTLKLDVRPESISSVSLGGKDMTIPYGQTEDGKAWQYFNGIEMVNVPAPPEKKISFSADQVSLQDGALVDLSGGGHLQAIEWIPGTGGTRDLLSQNNITYVNGADGKKIAQNSPLYPDQRGVYAIIPGYLSPIAAYDPYFAQGQAPIGIGQQVYLTGTKDFAEGYYTLLPAKYATLPGAYRIVAQPERGSLASQNVTRPDGTQLISGYWADGLTGARDAISTRFEVQARPVWGQYSEYTTTTADSFFLNQAQRAGQPAPQLMRDAGQLVLAATKTLDLGAKLKTAADEKGVKAQVDIASEAIQVIGNDNSNTLKDHLQIKAKDLNELDAGSLMLGGTRRQVTEGTQVNTLATSVVVSNDKNSALEAPEIILVSKPDANPSTNTAGIKIDQGSVIHAKGELAASSVKPLIFGEKATENTTGLSGDGSMLRLSNAGHAVINRHNLPQDDLGQSTAQGSIRIDKGAILNGGKSLTVDTTHTSLVDGTAELSAASIALNSGKIAITDDLSLGQNYDGLLIGPSSLDKFAKSEQLILSSYSSMDFLGNVNLNLNKSLNLSAGRFSGTGGTVNVNADHLTLENTLNATHVENLSTESNNAGIHFNARQITFGQGDKKTAGFSNATVTAKDLVDVSGKGKFDFDGATVAINTPVLIANQGADNSIETTGTLTLQTNGEINKDVDAIRPLGGKVNLIGSNIDSNLKIRANSGQINLTATQQDLKLQTGSLLDVSGTAKKFFDINAYAPAGTISLVSDKGHLQLDSGATIDISANKDGGNAGVLTTKAGKSISLAGTLKGDAAKGKGGSLNMDSGNVVDLNTLSQQLANSGINQAISVTSHQGNLNLSKDQKITAREITLTADGGHGNSANALESNHGNVIIDGVIDASTQTTGQAGGKITLSGKSGVAVDGQLLASTTDKNQRGGTVTLNTTGKTDGTLNADYGYQNVNVADSGKITLGSQAVIDVSGGTDRGLSGGTVNMRAPLLSDGDVRIDIAPDAQIKGARDVGINAYAVWSTTDNSSNPNQHFDGIVDPAGWYDKNGKLLSGNFIDSSGEVKATSAGLSDEQIDEYLAKYTFVPDQTNKQHQSFYGYIDGDSEKAVAGTLMSFVQKPKFSFESRFDKINNFHARPEIELINPAANINNGDISVVTPWNLAAGKLEGNLVKLDYRYKDQAPMLSLRAEKDVNINASISDGFFQFTNPLGGKGFSESTFEQANSNINTTKNTISSEEIVNMFGLTFDFSSIMAPETVFTSEDPSLVAQYYGAYEEYLKTLSSPNILIGIYGMKVSPYAFVEGLPQLVSTIGSSAAPAIPKTLGEYPAYLANWQKYIQTISDGFDGNSLPSIEKLAPPPTILTASGGSTDNSPSPIQVSMPLSNLLGGQSSSYRFIAGSDFISSNPELLNPNTEQGSINIDGYTVYEHSEIDRKQYLPTMLRTGIGSIDLIAAQDLKLQNAFAPGVIYTAGQPSVGSKSIQTSKIENLHDPLNKLQQGIFVTGSVNPDAAGDINIHVGHDIISNEHHIDVDGKITGIAGSSLTQHWWQWMQTGNPFIVRNANVAENSSINFGNFSQGIMSVGGNISVEAGRDIKELSVSLPTTWFFDNADRSSYTTVGGGSLNLNAGRDILSGQYFISKGEGNIFAGGSVSTSDQLLGTHKTATLLALQDATLNVSALQDLNIGHIYNPSYLFSFGYDSAKTPFSNFSAIDMQPYSTKSTVNLSTLAGNINFNTVADTGSLYGSTLKTESGDNILPATLNMTALNGGIQIEGGGTLFPAAKGTINLIAENSINMTVSNLASNRLGLSDFVADSTGVEAIPTPINQYLLATKGYPIQRFPASSTAANNGSTLHAEDKNPLRIYSLSGSVINGKPFGDTGTWYAQMDLLSPKLAQIYAGSDIVNLLFHGQNLHSADSTRIVAGHDIVNMPLTNYRDSGDFVQIPAIVLGGSGTLDVSAGRDIGALANPVSALKQGVLASKINTADFGIMTTGNRDNRALPVDGANLNIKFGVAPGIQTQEFIQRYIAPTATNTGLPGFSDDLVKYMQDYKLGQKLNTGLVRDRITEPMTQEQAWTEFQKLSLDKQQIFVDQVFNKILAITAKDYNDPASPNFQKYARGYEAINTLYPAELGYTKNNLSGGALGATETINTGNLDMRNTTLQTQQGGNISISAPGGELLIGSSSAPPADKPSSSGIIAAREGDVNIFSDRSVLLAQSRIFALQGGDMMIWSSNGDINAGKGAKTTSELAQVSYMCSLYYYCQLDAINQVSGAGIAAMQTIPDAESGDTYLVAPRGTVDAGDAGIRVSGNIYVAAQQVANADNIQVQGESVGVPVAAQVDTGALAAASNAAAAAAQQSTAMNNAANNKADTMISVEIVGFGGPKANDCPVDETGKPQCRNKTGQGH</sequence>
<feature type="domain" description="Filamentous haemagglutinin FhaB/tRNA nuclease CdiA-like TPS" evidence="3">
    <location>
        <begin position="155"/>
        <end position="274"/>
    </location>
</feature>
<evidence type="ECO:0000256" key="2">
    <source>
        <dbReference type="SAM" id="Phobius"/>
    </source>
</evidence>
<dbReference type="InterPro" id="IPR012334">
    <property type="entry name" value="Pectin_lyas_fold"/>
</dbReference>
<dbReference type="InterPro" id="IPR021026">
    <property type="entry name" value="Filamn_hemagglutn_DUF3739"/>
</dbReference>
<name>A0A2U3MY62_9GAMM</name>
<dbReference type="InParanoid" id="A0A2U3MY62"/>
<dbReference type="InterPro" id="IPR008638">
    <property type="entry name" value="FhaB/CdiA-like_TPS"/>
</dbReference>
<organism evidence="4 5">
    <name type="scientific">Acinetobacter stercoris</name>
    <dbReference type="NCBI Taxonomy" id="2126983"/>
    <lineage>
        <taxon>Bacteria</taxon>
        <taxon>Pseudomonadati</taxon>
        <taxon>Pseudomonadota</taxon>
        <taxon>Gammaproteobacteria</taxon>
        <taxon>Moraxellales</taxon>
        <taxon>Moraxellaceae</taxon>
        <taxon>Acinetobacter</taxon>
    </lineage>
</organism>
<dbReference type="InterPro" id="IPR050909">
    <property type="entry name" value="Bact_Autotransporter_VF"/>
</dbReference>
<feature type="transmembrane region" description="Helical" evidence="2">
    <location>
        <begin position="44"/>
        <end position="67"/>
    </location>
</feature>
<evidence type="ECO:0000313" key="4">
    <source>
        <dbReference type="EMBL" id="SPL70376.1"/>
    </source>
</evidence>
<dbReference type="InterPro" id="IPR011050">
    <property type="entry name" value="Pectin_lyase_fold/virulence"/>
</dbReference>
<proteinExistence type="predicted"/>
<keyword evidence="2" id="KW-0812">Transmembrane</keyword>
<reference evidence="5" key="1">
    <citation type="submission" date="2018-03" db="EMBL/GenBank/DDBJ databases">
        <authorList>
            <person name="Blom J."/>
        </authorList>
    </citation>
    <scope>NUCLEOTIDE SEQUENCE [LARGE SCALE GENOMIC DNA]</scope>
    <source>
        <strain evidence="5">KPC-SM-21</strain>
    </source>
</reference>
<dbReference type="RefSeq" id="WP_121973852.1">
    <property type="nucleotide sequence ID" value="NZ_OOGT01000056.1"/>
</dbReference>
<dbReference type="SMART" id="SM00912">
    <property type="entry name" value="Haemagg_act"/>
    <property type="match status" value="1"/>
</dbReference>
<keyword evidence="5" id="KW-1185">Reference proteome</keyword>
<dbReference type="SUPFAM" id="SSF51126">
    <property type="entry name" value="Pectin lyase-like"/>
    <property type="match status" value="1"/>
</dbReference>
<dbReference type="EMBL" id="OOGT01000056">
    <property type="protein sequence ID" value="SPL70376.1"/>
    <property type="molecule type" value="Genomic_DNA"/>
</dbReference>
<protein>
    <submittedName>
        <fullName evidence="4">Heme/hemopexin-binding protein</fullName>
    </submittedName>
</protein>
<keyword evidence="2" id="KW-1133">Transmembrane helix</keyword>
<evidence type="ECO:0000313" key="5">
    <source>
        <dbReference type="Proteomes" id="UP000245974"/>
    </source>
</evidence>
<dbReference type="Pfam" id="PF05860">
    <property type="entry name" value="TPS"/>
    <property type="match status" value="1"/>
</dbReference>
<evidence type="ECO:0000256" key="1">
    <source>
        <dbReference type="SAM" id="MobiDB-lite"/>
    </source>
</evidence>
<dbReference type="PANTHER" id="PTHR12338">
    <property type="entry name" value="AUTOTRANSPORTER"/>
    <property type="match status" value="1"/>
</dbReference>
<dbReference type="PANTHER" id="PTHR12338:SF5">
    <property type="entry name" value="ANTIGEN 43-RELATED"/>
    <property type="match status" value="1"/>
</dbReference>
<gene>
    <name evidence="4" type="primary">hxuA</name>
    <name evidence="4" type="ORF">KPC_1554</name>
</gene>
<dbReference type="OrthoDB" id="218680at2"/>
<dbReference type="Proteomes" id="UP000245974">
    <property type="component" value="Unassembled WGS sequence"/>
</dbReference>
<dbReference type="Gene3D" id="2.160.20.10">
    <property type="entry name" value="Single-stranded right-handed beta-helix, Pectin lyase-like"/>
    <property type="match status" value="2"/>
</dbReference>
<accession>A0A2U3MY62</accession>
<dbReference type="NCBIfam" id="TIGR01901">
    <property type="entry name" value="adhes_NPXG"/>
    <property type="match status" value="1"/>
</dbReference>